<reference evidence="7" key="1">
    <citation type="submission" date="2020-01" db="EMBL/GenBank/DDBJ databases">
        <title>Genome sequence of Kobresia littledalei, the first chromosome-level genome in the family Cyperaceae.</title>
        <authorList>
            <person name="Qu G."/>
        </authorList>
    </citation>
    <scope>NUCLEOTIDE SEQUENCE</scope>
    <source>
        <strain evidence="7">C.B.Clarke</strain>
        <tissue evidence="7">Leaf</tissue>
    </source>
</reference>
<dbReference type="GO" id="GO:0016757">
    <property type="term" value="F:glycosyltransferase activity"/>
    <property type="evidence" value="ECO:0007669"/>
    <property type="project" value="UniProtKB-KW"/>
</dbReference>
<keyword evidence="4" id="KW-0812">Transmembrane</keyword>
<dbReference type="GO" id="GO:0000139">
    <property type="term" value="C:Golgi membrane"/>
    <property type="evidence" value="ECO:0007669"/>
    <property type="project" value="UniProtKB-SubCell"/>
</dbReference>
<protein>
    <submittedName>
        <fullName evidence="7">Putative glycosyltransferase</fullName>
    </submittedName>
</protein>
<keyword evidence="3" id="KW-0328">Glycosyltransferase</keyword>
<feature type="domain" description="Exostosin GT47" evidence="6">
    <location>
        <begin position="209"/>
        <end position="490"/>
    </location>
</feature>
<name>A0A833QM42_9POAL</name>
<dbReference type="AlphaFoldDB" id="A0A833QM42"/>
<gene>
    <name evidence="7" type="ORF">FCM35_KLT11903</name>
</gene>
<keyword evidence="4" id="KW-0735">Signal-anchor</keyword>
<proteinExistence type="inferred from homology"/>
<comment type="subcellular location">
    <subcellularLocation>
        <location evidence="1">Golgi apparatus membrane</location>
        <topology evidence="1">Single-pass type II membrane protein</topology>
    </subcellularLocation>
</comment>
<dbReference type="Pfam" id="PF03016">
    <property type="entry name" value="Exostosin_GT47"/>
    <property type="match status" value="1"/>
</dbReference>
<keyword evidence="8" id="KW-1185">Reference proteome</keyword>
<keyword evidence="7" id="KW-0808">Transferase</keyword>
<dbReference type="PANTHER" id="PTHR11062">
    <property type="entry name" value="EXOSTOSIN HEPARAN SULFATE GLYCOSYLTRANSFERASE -RELATED"/>
    <property type="match status" value="1"/>
</dbReference>
<comment type="similarity">
    <text evidence="2">Belongs to the glycosyltransferase 47 family.</text>
</comment>
<evidence type="ECO:0000313" key="8">
    <source>
        <dbReference type="Proteomes" id="UP000623129"/>
    </source>
</evidence>
<organism evidence="7 8">
    <name type="scientific">Carex littledalei</name>
    <dbReference type="NCBI Taxonomy" id="544730"/>
    <lineage>
        <taxon>Eukaryota</taxon>
        <taxon>Viridiplantae</taxon>
        <taxon>Streptophyta</taxon>
        <taxon>Embryophyta</taxon>
        <taxon>Tracheophyta</taxon>
        <taxon>Spermatophyta</taxon>
        <taxon>Magnoliopsida</taxon>
        <taxon>Liliopsida</taxon>
        <taxon>Poales</taxon>
        <taxon>Cyperaceae</taxon>
        <taxon>Cyperoideae</taxon>
        <taxon>Cariceae</taxon>
        <taxon>Carex</taxon>
        <taxon>Carex subgen. Euthyceras</taxon>
    </lineage>
</organism>
<evidence type="ECO:0000256" key="1">
    <source>
        <dbReference type="ARBA" id="ARBA00004323"/>
    </source>
</evidence>
<dbReference type="InterPro" id="IPR040911">
    <property type="entry name" value="Exostosin_GT47"/>
</dbReference>
<sequence>MKEPPNSLSSPSHLCSLPCLHVNLCTRGGAFCMLLSLLLISFAFVAIDSRKENSVSWFSLDSPLVRESGGGVLLSKSYSIKQGEKNSTKEKFVELQRIEDSGELVINSSHGSSISLPPVAAPSTAPMPVPAQRFSSLMNDAILAKIRGSGGRDIKLEKIEYGLARGRAAIREAVQNKSYMPNLPDKDYVPIGPVYRNAYAFHRSYLEMEKIFKVYVYEEGEPPIFHDGPCRSIYSSEGRFIHSMESDSKLRTRDPELAHVYFLPFSVVKMVKLIYEPNSHDMEPLRRTVTDYINVIGRKYPYWNRSIGADHFMLSCHDWGPYVSSGHGHLFSNSIRVLCNANTSEGFNPSKDVSLPEINLKTDSIAGMVGGPSASHRPILAFFAGGDHGPIRPLLLKHWKNKDNDIHVNEYLPKGVSYYDMMRKSKYCICPSGYEVASPRIVEALYLECVPVTIGDNYVLPFSDVLNWKSFSVQVSKEDIPNLKSILMSISPRQYIRMQRRAKIAQRHFMVNSPPKRYDVFHMILHSIWLRRLNVQVHARA</sequence>
<dbReference type="InterPro" id="IPR004263">
    <property type="entry name" value="Exostosin"/>
</dbReference>
<evidence type="ECO:0000313" key="7">
    <source>
        <dbReference type="EMBL" id="KAF3324436.1"/>
    </source>
</evidence>
<evidence type="ECO:0000256" key="5">
    <source>
        <dbReference type="ARBA" id="ARBA00023034"/>
    </source>
</evidence>
<dbReference type="EMBL" id="SWLB01000022">
    <property type="protein sequence ID" value="KAF3324436.1"/>
    <property type="molecule type" value="Genomic_DNA"/>
</dbReference>
<dbReference type="Proteomes" id="UP000623129">
    <property type="component" value="Unassembled WGS sequence"/>
</dbReference>
<evidence type="ECO:0000256" key="3">
    <source>
        <dbReference type="ARBA" id="ARBA00022676"/>
    </source>
</evidence>
<accession>A0A833QM42</accession>
<evidence type="ECO:0000259" key="6">
    <source>
        <dbReference type="Pfam" id="PF03016"/>
    </source>
</evidence>
<dbReference type="OrthoDB" id="1924787at2759"/>
<comment type="caution">
    <text evidence="7">The sequence shown here is derived from an EMBL/GenBank/DDBJ whole genome shotgun (WGS) entry which is preliminary data.</text>
</comment>
<keyword evidence="5" id="KW-0333">Golgi apparatus</keyword>
<evidence type="ECO:0000256" key="2">
    <source>
        <dbReference type="ARBA" id="ARBA00010271"/>
    </source>
</evidence>
<evidence type="ECO:0000256" key="4">
    <source>
        <dbReference type="ARBA" id="ARBA00022968"/>
    </source>
</evidence>
<dbReference type="PANTHER" id="PTHR11062:SF207">
    <property type="entry name" value="OS07G0188700 PROTEIN"/>
    <property type="match status" value="1"/>
</dbReference>